<gene>
    <name evidence="2" type="ORF">BN1047_03033</name>
</gene>
<dbReference type="Gene3D" id="3.40.50.720">
    <property type="entry name" value="NAD(P)-binding Rossmann-like Domain"/>
    <property type="match status" value="1"/>
</dbReference>
<organism evidence="2 3">
    <name type="scientific">Mycolicibacterium neoaurum</name>
    <name type="common">Mycobacterium neoaurum</name>
    <dbReference type="NCBI Taxonomy" id="1795"/>
    <lineage>
        <taxon>Bacteria</taxon>
        <taxon>Bacillati</taxon>
        <taxon>Actinomycetota</taxon>
        <taxon>Actinomycetes</taxon>
        <taxon>Mycobacteriales</taxon>
        <taxon>Mycobacteriaceae</taxon>
        <taxon>Mycolicibacterium</taxon>
    </lineage>
</organism>
<protein>
    <submittedName>
        <fullName evidence="2">Oxidoreductase</fullName>
    </submittedName>
</protein>
<dbReference type="InterPro" id="IPR036291">
    <property type="entry name" value="NAD(P)-bd_dom_sf"/>
</dbReference>
<reference evidence="2" key="1">
    <citation type="submission" date="2014-05" db="EMBL/GenBank/DDBJ databases">
        <authorList>
            <person name="Urmite Genomes"/>
        </authorList>
    </citation>
    <scope>NUCLEOTIDE SEQUENCE</scope>
    <source>
        <strain evidence="2">DSM 44074</strain>
    </source>
</reference>
<accession>A0AAV2WLW6</accession>
<dbReference type="Proteomes" id="UP000028864">
    <property type="component" value="Unassembled WGS sequence"/>
</dbReference>
<evidence type="ECO:0000259" key="1">
    <source>
        <dbReference type="SMART" id="SM00822"/>
    </source>
</evidence>
<dbReference type="SUPFAM" id="SSF51735">
    <property type="entry name" value="NAD(P)-binding Rossmann-fold domains"/>
    <property type="match status" value="1"/>
</dbReference>
<evidence type="ECO:0000313" key="2">
    <source>
        <dbReference type="EMBL" id="CDQ45145.1"/>
    </source>
</evidence>
<dbReference type="PANTHER" id="PTHR48079">
    <property type="entry name" value="PROTEIN YEEZ"/>
    <property type="match status" value="1"/>
</dbReference>
<dbReference type="EMBL" id="LK021339">
    <property type="protein sequence ID" value="CDQ45145.1"/>
    <property type="molecule type" value="Genomic_DNA"/>
</dbReference>
<reference evidence="2" key="2">
    <citation type="submission" date="2015-09" db="EMBL/GenBank/DDBJ databases">
        <title>Draft genome sequence of Mycobacterium neoaurum DSM 44074.</title>
        <authorList>
            <person name="Croce O."/>
            <person name="Robert C."/>
            <person name="Raoult D."/>
            <person name="Drancourt M."/>
        </authorList>
    </citation>
    <scope>NUCLEOTIDE SEQUENCE</scope>
    <source>
        <strain evidence="2">DSM 44074</strain>
    </source>
</reference>
<evidence type="ECO:0000313" key="3">
    <source>
        <dbReference type="Proteomes" id="UP000028864"/>
    </source>
</evidence>
<name>A0AAV2WLW6_MYCNE</name>
<sequence>MHIAITGGTGYLGAHITRALLAAGHRVRLLVAPGSSADPVIGHLTVEGEVAPVEGDVRDTATVERLLRGCDAVLHAAGVVGTDRRRARLMWDINAYATETLLLRAVDAGLDPVVCVSSYSALFPPPDGVITESTPPAAGRSPYAQTKAYADRVARRLQERGAPVVVSYPSSVVGPAWHTAPGVTERGWAPIVAHGLAPRMPGGMQMIDVVDVADVHVRSMVPGRGPQRYVCGGEMVAFDDMIDLLERGSGRRIRRIALAPGLFRGIGRVADLTGRVLPLGDGISYEAALLLTSATPTDDRHTRTALGIDAWRSPRPAILASLQR</sequence>
<dbReference type="Pfam" id="PF01370">
    <property type="entry name" value="Epimerase"/>
    <property type="match status" value="1"/>
</dbReference>
<feature type="domain" description="Ketoreductase" evidence="1">
    <location>
        <begin position="5"/>
        <end position="176"/>
    </location>
</feature>
<dbReference type="GO" id="GO:0005737">
    <property type="term" value="C:cytoplasm"/>
    <property type="evidence" value="ECO:0007669"/>
    <property type="project" value="TreeGrafter"/>
</dbReference>
<dbReference type="InterPro" id="IPR051783">
    <property type="entry name" value="NAD(P)-dependent_oxidoreduct"/>
</dbReference>
<dbReference type="PANTHER" id="PTHR48079:SF6">
    <property type="entry name" value="NAD(P)-BINDING DOMAIN-CONTAINING PROTEIN-RELATED"/>
    <property type="match status" value="1"/>
</dbReference>
<dbReference type="AlphaFoldDB" id="A0AAV2WLW6"/>
<dbReference type="SMART" id="SM00822">
    <property type="entry name" value="PKS_KR"/>
    <property type="match status" value="1"/>
</dbReference>
<proteinExistence type="predicted"/>
<dbReference type="GO" id="GO:0004029">
    <property type="term" value="F:aldehyde dehydrogenase (NAD+) activity"/>
    <property type="evidence" value="ECO:0007669"/>
    <property type="project" value="TreeGrafter"/>
</dbReference>
<dbReference type="InterPro" id="IPR001509">
    <property type="entry name" value="Epimerase_deHydtase"/>
</dbReference>
<dbReference type="RefSeq" id="WP_030133091.1">
    <property type="nucleotide sequence ID" value="NZ_LK021339.1"/>
</dbReference>
<dbReference type="InterPro" id="IPR057326">
    <property type="entry name" value="KR_dom"/>
</dbReference>